<keyword evidence="5 8" id="KW-0808">Transferase</keyword>
<dbReference type="PANTHER" id="PTHR11904:SF9">
    <property type="entry name" value="PURINE NUCLEOSIDE PHOSPHORYLASE-RELATED"/>
    <property type="match status" value="1"/>
</dbReference>
<dbReference type="InterPro" id="IPR011268">
    <property type="entry name" value="Purine_phosphorylase"/>
</dbReference>
<dbReference type="EC" id="2.4.2.1" evidence="3"/>
<dbReference type="UniPathway" id="UPA00606"/>
<gene>
    <name evidence="8" type="primary">punA_28</name>
    <name evidence="8" type="ORF">SDC9_150677</name>
</gene>
<dbReference type="CDD" id="cd09009">
    <property type="entry name" value="PNP-EcPNPII_like"/>
    <property type="match status" value="1"/>
</dbReference>
<evidence type="ECO:0000259" key="7">
    <source>
        <dbReference type="Pfam" id="PF01048"/>
    </source>
</evidence>
<feature type="domain" description="Nucleoside phosphorylase" evidence="7">
    <location>
        <begin position="9"/>
        <end position="130"/>
    </location>
</feature>
<proteinExistence type="inferred from homology"/>
<sequence length="132" mass="14808">MRGANIEEMGTRFFDMTFTFDQIWQDIARFVAREQNFALQEGVYVYMPGPHFETPADIIGLRHLGADAVGMSTVPEIIAARHADMKILGISCITNLAAGMLNQKLSGEEVNETAHQVEERFCAFVSRIIEKI</sequence>
<comment type="similarity">
    <text evidence="2">Belongs to the PNP/MTAP phosphorylase family.</text>
</comment>
<dbReference type="GO" id="GO:0009116">
    <property type="term" value="P:nucleoside metabolic process"/>
    <property type="evidence" value="ECO:0007669"/>
    <property type="project" value="InterPro"/>
</dbReference>
<dbReference type="GO" id="GO:0004731">
    <property type="term" value="F:purine-nucleoside phosphorylase activity"/>
    <property type="evidence" value="ECO:0007669"/>
    <property type="project" value="UniProtKB-EC"/>
</dbReference>
<keyword evidence="4 8" id="KW-0328">Glycosyltransferase</keyword>
<evidence type="ECO:0000256" key="4">
    <source>
        <dbReference type="ARBA" id="ARBA00022676"/>
    </source>
</evidence>
<evidence type="ECO:0000256" key="6">
    <source>
        <dbReference type="ARBA" id="ARBA00031036"/>
    </source>
</evidence>
<reference evidence="8" key="1">
    <citation type="submission" date="2019-08" db="EMBL/GenBank/DDBJ databases">
        <authorList>
            <person name="Kucharzyk K."/>
            <person name="Murdoch R.W."/>
            <person name="Higgins S."/>
            <person name="Loffler F."/>
        </authorList>
    </citation>
    <scope>NUCLEOTIDE SEQUENCE</scope>
</reference>
<evidence type="ECO:0000313" key="8">
    <source>
        <dbReference type="EMBL" id="MPN03447.1"/>
    </source>
</evidence>
<evidence type="ECO:0000256" key="2">
    <source>
        <dbReference type="ARBA" id="ARBA00006751"/>
    </source>
</evidence>
<protein>
    <recommendedName>
        <fullName evidence="3">purine-nucleoside phosphorylase</fullName>
        <ecNumber evidence="3">2.4.2.1</ecNumber>
    </recommendedName>
    <alternativeName>
        <fullName evidence="6">Inosine-guanosine phosphorylase</fullName>
    </alternativeName>
</protein>
<accession>A0A645ENR1</accession>
<dbReference type="Gene3D" id="3.40.50.1580">
    <property type="entry name" value="Nucleoside phosphorylase domain"/>
    <property type="match status" value="1"/>
</dbReference>
<dbReference type="GO" id="GO:0005737">
    <property type="term" value="C:cytoplasm"/>
    <property type="evidence" value="ECO:0007669"/>
    <property type="project" value="TreeGrafter"/>
</dbReference>
<dbReference type="EMBL" id="VSSQ01049365">
    <property type="protein sequence ID" value="MPN03447.1"/>
    <property type="molecule type" value="Genomic_DNA"/>
</dbReference>
<dbReference type="Pfam" id="PF01048">
    <property type="entry name" value="PNP_UDP_1"/>
    <property type="match status" value="1"/>
</dbReference>
<dbReference type="InterPro" id="IPR000845">
    <property type="entry name" value="Nucleoside_phosphorylase_d"/>
</dbReference>
<dbReference type="InterPro" id="IPR035994">
    <property type="entry name" value="Nucleoside_phosphorylase_sf"/>
</dbReference>
<dbReference type="SUPFAM" id="SSF53167">
    <property type="entry name" value="Purine and uridine phosphorylases"/>
    <property type="match status" value="1"/>
</dbReference>
<evidence type="ECO:0000256" key="5">
    <source>
        <dbReference type="ARBA" id="ARBA00022679"/>
    </source>
</evidence>
<name>A0A645ENR1_9ZZZZ</name>
<comment type="caution">
    <text evidence="8">The sequence shown here is derived from an EMBL/GenBank/DDBJ whole genome shotgun (WGS) entry which is preliminary data.</text>
</comment>
<comment type="pathway">
    <text evidence="1">Purine metabolism; purine nucleoside salvage.</text>
</comment>
<organism evidence="8">
    <name type="scientific">bioreactor metagenome</name>
    <dbReference type="NCBI Taxonomy" id="1076179"/>
    <lineage>
        <taxon>unclassified sequences</taxon>
        <taxon>metagenomes</taxon>
        <taxon>ecological metagenomes</taxon>
    </lineage>
</organism>
<dbReference type="PANTHER" id="PTHR11904">
    <property type="entry name" value="METHYLTHIOADENOSINE/PURINE NUCLEOSIDE PHOSPHORYLASE"/>
    <property type="match status" value="1"/>
</dbReference>
<evidence type="ECO:0000256" key="3">
    <source>
        <dbReference type="ARBA" id="ARBA00011886"/>
    </source>
</evidence>
<dbReference type="AlphaFoldDB" id="A0A645ENR1"/>
<evidence type="ECO:0000256" key="1">
    <source>
        <dbReference type="ARBA" id="ARBA00005058"/>
    </source>
</evidence>